<gene>
    <name evidence="2" type="ORF">FHR24_002636</name>
</gene>
<accession>A0ABX0UCR5</accession>
<protein>
    <submittedName>
        <fullName evidence="2">Antitoxin component YwqK of YwqJK toxin-antitoxin module</fullName>
    </submittedName>
</protein>
<feature type="chain" id="PRO_5046442853" evidence="1">
    <location>
        <begin position="20"/>
        <end position="383"/>
    </location>
</feature>
<dbReference type="RefSeq" id="WP_167189658.1">
    <property type="nucleotide sequence ID" value="NZ_JAASQL010000004.1"/>
</dbReference>
<comment type="caution">
    <text evidence="2">The sequence shown here is derived from an EMBL/GenBank/DDBJ whole genome shotgun (WGS) entry which is preliminary data.</text>
</comment>
<evidence type="ECO:0000313" key="2">
    <source>
        <dbReference type="EMBL" id="NIJ46158.1"/>
    </source>
</evidence>
<sequence length="383" mass="45240">MQLKKCFFLLLLLPFVVFAQKINQFDAQGERHGYWEKSYNSGRIKYSGKFNHGKEIGIFYFYENKIINNYPAVKKIFKPNSNVVDVIFYDLYGTLQSDGEMINKKRSGLWKYYDGKRNIILTEEYKDGNLHGERVVYFNNGKKAEESHYINGKLDGVSIRYSQKGTVLHEMSYKNGLLHGRTKFYETNGDIKETGLYYKDYKVGKWDFYIKGEYMGYKIPNKQRSHPDNQDILANIQDKKEKPRVYPKISNEDILENIERKKEKERAYTELTDEEILKNIKGKKGEKRTYSKVSDDAILKSIATKMDDKIKEYKRLDDALILRNIKIKQAEEEKNKIKKLSDEEILQNIENKKKQEESIDENKLSDEQILENIRKKRAVSKKE</sequence>
<keyword evidence="1" id="KW-0732">Signal</keyword>
<keyword evidence="3" id="KW-1185">Reference proteome</keyword>
<dbReference type="Gene3D" id="2.20.110.10">
    <property type="entry name" value="Histone H3 K4-specific methyltransferase SET7/9 N-terminal domain"/>
    <property type="match status" value="2"/>
</dbReference>
<dbReference type="EMBL" id="JAASQL010000004">
    <property type="protein sequence ID" value="NIJ46158.1"/>
    <property type="molecule type" value="Genomic_DNA"/>
</dbReference>
<evidence type="ECO:0000256" key="1">
    <source>
        <dbReference type="SAM" id="SignalP"/>
    </source>
</evidence>
<name>A0ABX0UCR5_9FLAO</name>
<dbReference type="SUPFAM" id="SSF82185">
    <property type="entry name" value="Histone H3 K4-specific methyltransferase SET7/9 N-terminal domain"/>
    <property type="match status" value="2"/>
</dbReference>
<organism evidence="2 3">
    <name type="scientific">Wenyingzhuangia heitensis</name>
    <dbReference type="NCBI Taxonomy" id="1487859"/>
    <lineage>
        <taxon>Bacteria</taxon>
        <taxon>Pseudomonadati</taxon>
        <taxon>Bacteroidota</taxon>
        <taxon>Flavobacteriia</taxon>
        <taxon>Flavobacteriales</taxon>
        <taxon>Flavobacteriaceae</taxon>
        <taxon>Wenyingzhuangia</taxon>
    </lineage>
</organism>
<proteinExistence type="predicted"/>
<dbReference type="Proteomes" id="UP000745859">
    <property type="component" value="Unassembled WGS sequence"/>
</dbReference>
<feature type="signal peptide" evidence="1">
    <location>
        <begin position="1"/>
        <end position="19"/>
    </location>
</feature>
<reference evidence="2 3" key="1">
    <citation type="submission" date="2020-03" db="EMBL/GenBank/DDBJ databases">
        <title>Genomic Encyclopedia of Type Strains, Phase IV (KMG-IV): sequencing the most valuable type-strain genomes for metagenomic binning, comparative biology and taxonomic classification.</title>
        <authorList>
            <person name="Goeker M."/>
        </authorList>
    </citation>
    <scope>NUCLEOTIDE SEQUENCE [LARGE SCALE GENOMIC DNA]</scope>
    <source>
        <strain evidence="2 3">DSM 101599</strain>
    </source>
</reference>
<evidence type="ECO:0000313" key="3">
    <source>
        <dbReference type="Proteomes" id="UP000745859"/>
    </source>
</evidence>